<keyword evidence="5" id="KW-0560">Oxidoreductase</keyword>
<evidence type="ECO:0000256" key="2">
    <source>
        <dbReference type="ARBA" id="ARBA00009347"/>
    </source>
</evidence>
<dbReference type="InterPro" id="IPR037069">
    <property type="entry name" value="AcylCoA_DH/ox_N_sf"/>
</dbReference>
<evidence type="ECO:0000256" key="3">
    <source>
        <dbReference type="ARBA" id="ARBA00022630"/>
    </source>
</evidence>
<comment type="cofactor">
    <cofactor evidence="1 5">
        <name>FAD</name>
        <dbReference type="ChEBI" id="CHEBI:57692"/>
    </cofactor>
</comment>
<dbReference type="InterPro" id="IPR013786">
    <property type="entry name" value="AcylCoA_DH/ox_N"/>
</dbReference>
<keyword evidence="3 5" id="KW-0285">Flavoprotein</keyword>
<evidence type="ECO:0000313" key="9">
    <source>
        <dbReference type="EMBL" id="CAJ1507189.1"/>
    </source>
</evidence>
<feature type="domain" description="Acyl-CoA dehydrogenase/oxidase C-terminal" evidence="6">
    <location>
        <begin position="257"/>
        <end position="406"/>
    </location>
</feature>
<dbReference type="RefSeq" id="WP_308483836.1">
    <property type="nucleotide sequence ID" value="NZ_OY726398.1"/>
</dbReference>
<evidence type="ECO:0000313" key="10">
    <source>
        <dbReference type="Proteomes" id="UP001190464"/>
    </source>
</evidence>
<dbReference type="CDD" id="cd00567">
    <property type="entry name" value="ACAD"/>
    <property type="match status" value="1"/>
</dbReference>
<dbReference type="Pfam" id="PF02770">
    <property type="entry name" value="Acyl-CoA_dh_M"/>
    <property type="match status" value="1"/>
</dbReference>
<keyword evidence="4 5" id="KW-0274">FAD</keyword>
<evidence type="ECO:0000256" key="4">
    <source>
        <dbReference type="ARBA" id="ARBA00022827"/>
    </source>
</evidence>
<dbReference type="InterPro" id="IPR006091">
    <property type="entry name" value="Acyl-CoA_Oxase/DH_mid-dom"/>
</dbReference>
<dbReference type="Pfam" id="PF00441">
    <property type="entry name" value="Acyl-CoA_dh_1"/>
    <property type="match status" value="1"/>
</dbReference>
<organism evidence="9 10">
    <name type="scientific">[Mycobacterium] holstebronense</name>
    <dbReference type="NCBI Taxonomy" id="3064288"/>
    <lineage>
        <taxon>Bacteria</taxon>
        <taxon>Bacillati</taxon>
        <taxon>Actinomycetota</taxon>
        <taxon>Actinomycetes</taxon>
        <taxon>Mycobacteriales</taxon>
        <taxon>Mycobacteriaceae</taxon>
        <taxon>Mycolicibacterium</taxon>
    </lineage>
</organism>
<reference evidence="9 10" key="1">
    <citation type="submission" date="2023-08" db="EMBL/GenBank/DDBJ databases">
        <authorList>
            <person name="Folkvardsen B D."/>
            <person name="Norman A."/>
        </authorList>
    </citation>
    <scope>NUCLEOTIDE SEQUENCE [LARGE SCALE GENOMIC DNA]</scope>
    <source>
        <strain evidence="9 10">Mu0102</strain>
    </source>
</reference>
<dbReference type="SUPFAM" id="SSF56645">
    <property type="entry name" value="Acyl-CoA dehydrogenase NM domain-like"/>
    <property type="match status" value="1"/>
</dbReference>
<evidence type="ECO:0000259" key="8">
    <source>
        <dbReference type="Pfam" id="PF02771"/>
    </source>
</evidence>
<feature type="domain" description="Acyl-CoA oxidase/dehydrogenase middle" evidence="7">
    <location>
        <begin position="149"/>
        <end position="244"/>
    </location>
</feature>
<dbReference type="SUPFAM" id="SSF47203">
    <property type="entry name" value="Acyl-CoA dehydrogenase C-terminal domain-like"/>
    <property type="match status" value="1"/>
</dbReference>
<accession>A0ABN9NIY7</accession>
<dbReference type="Proteomes" id="UP001190464">
    <property type="component" value="Chromosome"/>
</dbReference>
<keyword evidence="10" id="KW-1185">Reference proteome</keyword>
<protein>
    <submittedName>
        <fullName evidence="9">Acyl-CoA dehydrogenase family protein</fullName>
    </submittedName>
</protein>
<dbReference type="Gene3D" id="2.40.110.10">
    <property type="entry name" value="Butyryl-CoA Dehydrogenase, subunit A, domain 2"/>
    <property type="match status" value="1"/>
</dbReference>
<name>A0ABN9NIY7_9MYCO</name>
<comment type="similarity">
    <text evidence="2 5">Belongs to the acyl-CoA dehydrogenase family.</text>
</comment>
<dbReference type="Pfam" id="PF02771">
    <property type="entry name" value="Acyl-CoA_dh_N"/>
    <property type="match status" value="1"/>
</dbReference>
<dbReference type="PANTHER" id="PTHR43884:SF34">
    <property type="entry name" value="ACYL-COA DEHYDROGENASE FAMILY PROTEIN"/>
    <property type="match status" value="1"/>
</dbReference>
<evidence type="ECO:0000259" key="7">
    <source>
        <dbReference type="Pfam" id="PF02770"/>
    </source>
</evidence>
<dbReference type="EMBL" id="OY726398">
    <property type="protein sequence ID" value="CAJ1507189.1"/>
    <property type="molecule type" value="Genomic_DNA"/>
</dbReference>
<gene>
    <name evidence="9" type="ORF">MU0102_002989</name>
</gene>
<dbReference type="InterPro" id="IPR036250">
    <property type="entry name" value="AcylCo_DH-like_C"/>
</dbReference>
<evidence type="ECO:0000256" key="5">
    <source>
        <dbReference type="RuleBase" id="RU362125"/>
    </source>
</evidence>
<dbReference type="PANTHER" id="PTHR43884">
    <property type="entry name" value="ACYL-COA DEHYDROGENASE"/>
    <property type="match status" value="1"/>
</dbReference>
<dbReference type="InterPro" id="IPR046373">
    <property type="entry name" value="Acyl-CoA_Oxase/DH_mid-dom_sf"/>
</dbReference>
<feature type="domain" description="Acyl-CoA dehydrogenase/oxidase N-terminal" evidence="8">
    <location>
        <begin position="29"/>
        <end position="145"/>
    </location>
</feature>
<evidence type="ECO:0000259" key="6">
    <source>
        <dbReference type="Pfam" id="PF00441"/>
    </source>
</evidence>
<dbReference type="InterPro" id="IPR009075">
    <property type="entry name" value="AcylCo_DH/oxidase_C"/>
</dbReference>
<dbReference type="Gene3D" id="1.20.140.10">
    <property type="entry name" value="Butyryl-CoA Dehydrogenase, subunit A, domain 3"/>
    <property type="match status" value="1"/>
</dbReference>
<evidence type="ECO:0000256" key="1">
    <source>
        <dbReference type="ARBA" id="ARBA00001974"/>
    </source>
</evidence>
<dbReference type="Gene3D" id="1.10.540.10">
    <property type="entry name" value="Acyl-CoA dehydrogenase/oxidase, N-terminal domain"/>
    <property type="match status" value="1"/>
</dbReference>
<dbReference type="InterPro" id="IPR009100">
    <property type="entry name" value="AcylCoA_DH/oxidase_NM_dom_sf"/>
</dbReference>
<sequence>MDFTLPEHLPGVLAEMDDFIEREIAPLQAEHMQYFDHRREFARTDVERGGIPRREWEELLDEMRRRADAAGWLRYGLPASLGGRDGTNVDMAVIREHLAHKGLGLHNDLQDESSIVGNFPQVIMMERFGTDEQRREFSQAMITGERSMAFGLTEPEHGSDATWLETRAELDGDTWVINGAKRFNTGVHRATHDLVFARTSGEAGSARGITAFLVPTDTPGFTIPFYWWTFNMPTDHGEVELRNVRVPADAVLGEVDGGLDVAQTFLHENRIRQAASSLGAAQYCIDRAAEYARQRIVFGKPLSVNQAVQWPLAELQTEAQMVRLLVNYAAWHLDRDHHLEVSDKVSMANYRANRLVCEAADRAIQIHGGIGYTRHEQFEHIYRHHRRYRITEGAEEIQIRRVAQRLFGFDRRR</sequence>
<proteinExistence type="inferred from homology"/>